<reference evidence="3 4" key="1">
    <citation type="submission" date="2023-03" db="EMBL/GenBank/DDBJ databases">
        <title>Thalassotalea loyana LMG 22536T draft genome sequence.</title>
        <authorList>
            <person name="Sawabe T."/>
        </authorList>
    </citation>
    <scope>NUCLEOTIDE SEQUENCE [LARGE SCALE GENOMIC DNA]</scope>
    <source>
        <strain evidence="3 4">LMG 22536</strain>
    </source>
</reference>
<name>A0ABQ6HA03_9GAMM</name>
<keyword evidence="2" id="KW-0732">Signal</keyword>
<organism evidence="3 4">
    <name type="scientific">Thalassotalea loyana</name>
    <dbReference type="NCBI Taxonomy" id="280483"/>
    <lineage>
        <taxon>Bacteria</taxon>
        <taxon>Pseudomonadati</taxon>
        <taxon>Pseudomonadota</taxon>
        <taxon>Gammaproteobacteria</taxon>
        <taxon>Alteromonadales</taxon>
        <taxon>Colwelliaceae</taxon>
        <taxon>Thalassotalea</taxon>
    </lineage>
</organism>
<keyword evidence="4" id="KW-1185">Reference proteome</keyword>
<gene>
    <name evidence="3" type="ORF">tloyanaT_03620</name>
</gene>
<feature type="region of interest" description="Disordered" evidence="1">
    <location>
        <begin position="327"/>
        <end position="346"/>
    </location>
</feature>
<comment type="caution">
    <text evidence="3">The sequence shown here is derived from an EMBL/GenBank/DDBJ whole genome shotgun (WGS) entry which is preliminary data.</text>
</comment>
<dbReference type="Proteomes" id="UP001157134">
    <property type="component" value="Unassembled WGS sequence"/>
</dbReference>
<feature type="compositionally biased region" description="Polar residues" evidence="1">
    <location>
        <begin position="332"/>
        <end position="346"/>
    </location>
</feature>
<evidence type="ECO:0000256" key="1">
    <source>
        <dbReference type="SAM" id="MobiDB-lite"/>
    </source>
</evidence>
<evidence type="ECO:0000313" key="3">
    <source>
        <dbReference type="EMBL" id="GLX84110.1"/>
    </source>
</evidence>
<accession>A0ABQ6HA03</accession>
<dbReference type="RefSeq" id="WP_284295656.1">
    <property type="nucleotide sequence ID" value="NZ_BSSV01000001.1"/>
</dbReference>
<sequence>MFKKPSFILSTLAICCAITVLPQESHAEQLNFSKKHTDDMISLSFSWQDLQKQQQALSFVERSESFFKPFRNFRAYNPESAQNSIIKKTLKAWRDEPIPGVNLSISREQGGMSLNLSSRDEEALAQANNQLTKLSKDVQNQYLADRFYHIFTRFDGKRGIKPDHVKIANQSVPLLKALRPIILETVELRNIRLVTDYTLNFIQSIPYSPLASRQTSAGAGFVPPMQLLYQNQGDCDSKVTLTSALLRSLMPRIEMIMVFIDGHALMGINAPIEAGDKTIRHNGITYVLGEPTGPAMYPLGKIAVSSEQAINAGLYTVEEFHAQPAADDVAMSQETSALTSSPEDPN</sequence>
<evidence type="ECO:0000256" key="2">
    <source>
        <dbReference type="SAM" id="SignalP"/>
    </source>
</evidence>
<dbReference type="EMBL" id="BSSV01000001">
    <property type="protein sequence ID" value="GLX84110.1"/>
    <property type="molecule type" value="Genomic_DNA"/>
</dbReference>
<feature type="signal peptide" evidence="2">
    <location>
        <begin position="1"/>
        <end position="27"/>
    </location>
</feature>
<proteinExistence type="predicted"/>
<feature type="chain" id="PRO_5047052607" evidence="2">
    <location>
        <begin position="28"/>
        <end position="346"/>
    </location>
</feature>
<protein>
    <submittedName>
        <fullName evidence="3">Uncharacterized protein</fullName>
    </submittedName>
</protein>
<evidence type="ECO:0000313" key="4">
    <source>
        <dbReference type="Proteomes" id="UP001157134"/>
    </source>
</evidence>